<dbReference type="EMBL" id="CP118390">
    <property type="protein sequence ID" value="WDU90643.1"/>
    <property type="molecule type" value="Genomic_DNA"/>
</dbReference>
<organism evidence="2 3">
    <name type="scientific">Edwardsiella piscicida</name>
    <dbReference type="NCBI Taxonomy" id="1263550"/>
    <lineage>
        <taxon>Bacteria</taxon>
        <taxon>Pseudomonadati</taxon>
        <taxon>Pseudomonadota</taxon>
        <taxon>Gammaproteobacteria</taxon>
        <taxon>Enterobacterales</taxon>
        <taxon>Hafniaceae</taxon>
        <taxon>Edwardsiella</taxon>
    </lineage>
</organism>
<dbReference type="AlphaFoldDB" id="A0AAQ3C1Q3"/>
<proteinExistence type="predicted"/>
<sequence>MAAKLVRDKDKIQRLRQSATRARKQSAADKKRAMAAEIKAKAVQKENENLKRQLAAMLKMQKQTFVNNEIAGGKTLSEANAAFEQWLKHQGGVS</sequence>
<feature type="compositionally biased region" description="Basic and acidic residues" evidence="1">
    <location>
        <begin position="1"/>
        <end position="13"/>
    </location>
</feature>
<evidence type="ECO:0000313" key="3">
    <source>
        <dbReference type="Proteomes" id="UP001223683"/>
    </source>
</evidence>
<reference evidence="2" key="1">
    <citation type="submission" date="2022-10" db="EMBL/GenBank/DDBJ databases">
        <title>Complete genome of Ep21-8.</title>
        <authorList>
            <person name="Kang Y.-R."/>
            <person name="Kim D.-H."/>
        </authorList>
    </citation>
    <scope>NUCLEOTIDE SEQUENCE</scope>
    <source>
        <strain evidence="2">Ep21-8</strain>
    </source>
</reference>
<dbReference type="Proteomes" id="UP001223683">
    <property type="component" value="Chromosome"/>
</dbReference>
<feature type="region of interest" description="Disordered" evidence="1">
    <location>
        <begin position="1"/>
        <end position="29"/>
    </location>
</feature>
<protein>
    <submittedName>
        <fullName evidence="2">Uncharacterized protein</fullName>
    </submittedName>
</protein>
<dbReference type="GeneID" id="72529830"/>
<gene>
    <name evidence="2" type="ORF">PWJ79_14675</name>
</gene>
<evidence type="ECO:0000313" key="2">
    <source>
        <dbReference type="EMBL" id="WDU90643.1"/>
    </source>
</evidence>
<accession>A0AAQ3C1Q3</accession>
<evidence type="ECO:0000256" key="1">
    <source>
        <dbReference type="SAM" id="MobiDB-lite"/>
    </source>
</evidence>
<dbReference type="RefSeq" id="WP_146203342.1">
    <property type="nucleotide sequence ID" value="NC_013508.1"/>
</dbReference>
<name>A0AAQ3C1Q3_EDWPI</name>